<proteinExistence type="predicted"/>
<comment type="caution">
    <text evidence="2">The sequence shown here is derived from an EMBL/GenBank/DDBJ whole genome shotgun (WGS) entry which is preliminary data.</text>
</comment>
<reference evidence="2 3" key="1">
    <citation type="submission" date="2019-01" db="EMBL/GenBank/DDBJ databases">
        <authorList>
            <person name="Chen W.-M."/>
        </authorList>
    </citation>
    <scope>NUCLEOTIDE SEQUENCE [LARGE SCALE GENOMIC DNA]</scope>
    <source>
        <strain evidence="2 3">ICH-3</strain>
    </source>
</reference>
<keyword evidence="3" id="KW-1185">Reference proteome</keyword>
<dbReference type="Proteomes" id="UP000288178">
    <property type="component" value="Unassembled WGS sequence"/>
</dbReference>
<organism evidence="2 3">
    <name type="scientific">Rubrivivax albus</name>
    <dbReference type="NCBI Taxonomy" id="2499835"/>
    <lineage>
        <taxon>Bacteria</taxon>
        <taxon>Pseudomonadati</taxon>
        <taxon>Pseudomonadota</taxon>
        <taxon>Betaproteobacteria</taxon>
        <taxon>Burkholderiales</taxon>
        <taxon>Sphaerotilaceae</taxon>
        <taxon>Rubrivivax</taxon>
    </lineage>
</organism>
<dbReference type="OrthoDB" id="8991911at2"/>
<dbReference type="Gene3D" id="3.40.30.10">
    <property type="entry name" value="Glutaredoxin"/>
    <property type="match status" value="1"/>
</dbReference>
<gene>
    <name evidence="2" type="ORF">ENE75_04470</name>
</gene>
<dbReference type="InterPro" id="IPR036249">
    <property type="entry name" value="Thioredoxin-like_sf"/>
</dbReference>
<dbReference type="EMBL" id="SACT01000001">
    <property type="protein sequence ID" value="RVT54123.1"/>
    <property type="molecule type" value="Genomic_DNA"/>
</dbReference>
<sequence length="123" mass="13310">MNVSRRSLFGLVLLILAISVASQWWGHRQEAQVGERLAALVRPGDLKMIASDTCGICSVARTWLRDHGVAFEECSIERDAACRAEFEALRAAGTPVFVVAGQQASLGFSPSRLLAQVRALRSG</sequence>
<dbReference type="SUPFAM" id="SSF52833">
    <property type="entry name" value="Thioredoxin-like"/>
    <property type="match status" value="1"/>
</dbReference>
<protein>
    <submittedName>
        <fullName evidence="2">Glutaredoxin family protein</fullName>
    </submittedName>
</protein>
<dbReference type="CDD" id="cd02976">
    <property type="entry name" value="NrdH"/>
    <property type="match status" value="1"/>
</dbReference>
<evidence type="ECO:0000313" key="3">
    <source>
        <dbReference type="Proteomes" id="UP000288178"/>
    </source>
</evidence>
<dbReference type="RefSeq" id="WP_128195997.1">
    <property type="nucleotide sequence ID" value="NZ_SACT01000001.1"/>
</dbReference>
<dbReference type="Pfam" id="PF00462">
    <property type="entry name" value="Glutaredoxin"/>
    <property type="match status" value="1"/>
</dbReference>
<dbReference type="InterPro" id="IPR002109">
    <property type="entry name" value="Glutaredoxin"/>
</dbReference>
<accession>A0A3S2UB94</accession>
<evidence type="ECO:0000313" key="2">
    <source>
        <dbReference type="EMBL" id="RVT54123.1"/>
    </source>
</evidence>
<name>A0A3S2UB94_9BURK</name>
<dbReference type="AlphaFoldDB" id="A0A3S2UB94"/>
<feature type="domain" description="Glutaredoxin" evidence="1">
    <location>
        <begin position="49"/>
        <end position="102"/>
    </location>
</feature>
<evidence type="ECO:0000259" key="1">
    <source>
        <dbReference type="Pfam" id="PF00462"/>
    </source>
</evidence>